<dbReference type="GO" id="GO:0008080">
    <property type="term" value="F:N-acetyltransferase activity"/>
    <property type="evidence" value="ECO:0007669"/>
    <property type="project" value="UniProtKB-ARBA"/>
</dbReference>
<dbReference type="RefSeq" id="WP_095501971.1">
    <property type="nucleotide sequence ID" value="NZ_WJXO01000001.1"/>
</dbReference>
<feature type="domain" description="N-acetyltransferase" evidence="3">
    <location>
        <begin position="3"/>
        <end position="152"/>
    </location>
</feature>
<keyword evidence="1 4" id="KW-0808">Transferase</keyword>
<dbReference type="EMBL" id="WJXO01000001">
    <property type="protein sequence ID" value="MRN37588.1"/>
    <property type="molecule type" value="Genomic_DNA"/>
</dbReference>
<organism evidence="4 5">
    <name type="scientific">Neisseria brasiliensis</name>
    <dbReference type="NCBI Taxonomy" id="2666100"/>
    <lineage>
        <taxon>Bacteria</taxon>
        <taxon>Pseudomonadati</taxon>
        <taxon>Pseudomonadota</taxon>
        <taxon>Betaproteobacteria</taxon>
        <taxon>Neisseriales</taxon>
        <taxon>Neisseriaceae</taxon>
        <taxon>Neisseria</taxon>
    </lineage>
</organism>
<evidence type="ECO:0000313" key="4">
    <source>
        <dbReference type="EMBL" id="MRN37588.1"/>
    </source>
</evidence>
<dbReference type="Pfam" id="PF00583">
    <property type="entry name" value="Acetyltransf_1"/>
    <property type="match status" value="1"/>
</dbReference>
<reference evidence="4" key="1">
    <citation type="journal article" name="Emerg. Infect. Dis.">
        <title>Two cases of a newly characterized neisseria species.</title>
        <authorList>
            <person name="Mustapha M."/>
            <person name="Lemos A.P.S."/>
            <person name="Harrison L.H."/>
            <person name="Vantyne D."/>
            <person name="Sacchi C.T."/>
        </authorList>
    </citation>
    <scope>NUCLEOTIDE SEQUENCE</scope>
    <source>
        <strain evidence="4">N.95.16</strain>
    </source>
</reference>
<name>A0A7X2GX58_9NEIS</name>
<dbReference type="InterPro" id="IPR016181">
    <property type="entry name" value="Acyl_CoA_acyltransferase"/>
</dbReference>
<dbReference type="Proteomes" id="UP000486297">
    <property type="component" value="Unassembled WGS sequence"/>
</dbReference>
<dbReference type="PANTHER" id="PTHR10545:SF29">
    <property type="entry name" value="GH14572P-RELATED"/>
    <property type="match status" value="1"/>
</dbReference>
<accession>A0A7X2GX58</accession>
<dbReference type="PROSITE" id="PS51186">
    <property type="entry name" value="GNAT"/>
    <property type="match status" value="1"/>
</dbReference>
<dbReference type="SUPFAM" id="SSF55729">
    <property type="entry name" value="Acyl-CoA N-acyltransferases (Nat)"/>
    <property type="match status" value="1"/>
</dbReference>
<protein>
    <submittedName>
        <fullName evidence="4">GNAT family N-acetyltransferase</fullName>
    </submittedName>
</protein>
<evidence type="ECO:0000256" key="2">
    <source>
        <dbReference type="ARBA" id="ARBA00023315"/>
    </source>
</evidence>
<evidence type="ECO:0000256" key="1">
    <source>
        <dbReference type="ARBA" id="ARBA00022679"/>
    </source>
</evidence>
<keyword evidence="2" id="KW-0012">Acyltransferase</keyword>
<dbReference type="CDD" id="cd04301">
    <property type="entry name" value="NAT_SF"/>
    <property type="match status" value="1"/>
</dbReference>
<proteinExistence type="predicted"/>
<dbReference type="PANTHER" id="PTHR10545">
    <property type="entry name" value="DIAMINE N-ACETYLTRANSFERASE"/>
    <property type="match status" value="1"/>
</dbReference>
<gene>
    <name evidence="4" type="ORF">GJU80_03555</name>
</gene>
<evidence type="ECO:0000259" key="3">
    <source>
        <dbReference type="PROSITE" id="PS51186"/>
    </source>
</evidence>
<dbReference type="AlphaFoldDB" id="A0A7X2GX58"/>
<evidence type="ECO:0000313" key="5">
    <source>
        <dbReference type="Proteomes" id="UP000486297"/>
    </source>
</evidence>
<dbReference type="Gene3D" id="3.40.630.30">
    <property type="match status" value="1"/>
</dbReference>
<keyword evidence="5" id="KW-1185">Reference proteome</keyword>
<dbReference type="InterPro" id="IPR051016">
    <property type="entry name" value="Diverse_Substrate_AcTransf"/>
</dbReference>
<dbReference type="InterPro" id="IPR000182">
    <property type="entry name" value="GNAT_dom"/>
</dbReference>
<comment type="caution">
    <text evidence="4">The sequence shown here is derived from an EMBL/GenBank/DDBJ whole genome shotgun (WGS) entry which is preliminary data.</text>
</comment>
<sequence length="152" mass="17608">MSITICPMQETDIEQVWPLMRDLAVFEHYIDSFAITPQIVKERGFDKQPPDFHCLVADSDGLIGGMLVYYFLNYTAQNQPAVYIKELYITENFRNQKIGEKLMHAVYAEAKAKGCGQIKWTVAAWNDAGQRFYQRLGAAEDKEWLNYAWKVE</sequence>